<proteinExistence type="predicted"/>
<organism evidence="1">
    <name type="scientific">Arundo donax</name>
    <name type="common">Giant reed</name>
    <name type="synonym">Donax arundinaceus</name>
    <dbReference type="NCBI Taxonomy" id="35708"/>
    <lineage>
        <taxon>Eukaryota</taxon>
        <taxon>Viridiplantae</taxon>
        <taxon>Streptophyta</taxon>
        <taxon>Embryophyta</taxon>
        <taxon>Tracheophyta</taxon>
        <taxon>Spermatophyta</taxon>
        <taxon>Magnoliopsida</taxon>
        <taxon>Liliopsida</taxon>
        <taxon>Poales</taxon>
        <taxon>Poaceae</taxon>
        <taxon>PACMAD clade</taxon>
        <taxon>Arundinoideae</taxon>
        <taxon>Arundineae</taxon>
        <taxon>Arundo</taxon>
    </lineage>
</organism>
<name>A0A0A9CXP4_ARUDO</name>
<dbReference type="AlphaFoldDB" id="A0A0A9CXP4"/>
<reference evidence="1" key="1">
    <citation type="submission" date="2014-09" db="EMBL/GenBank/DDBJ databases">
        <authorList>
            <person name="Magalhaes I.L.F."/>
            <person name="Oliveira U."/>
            <person name="Santos F.R."/>
            <person name="Vidigal T.H.D.A."/>
            <person name="Brescovit A.D."/>
            <person name="Santos A.J."/>
        </authorList>
    </citation>
    <scope>NUCLEOTIDE SEQUENCE</scope>
    <source>
        <tissue evidence="1">Shoot tissue taken approximately 20 cm above the soil surface</tissue>
    </source>
</reference>
<evidence type="ECO:0000313" key="1">
    <source>
        <dbReference type="EMBL" id="JAD76267.1"/>
    </source>
</evidence>
<protein>
    <submittedName>
        <fullName evidence="1">Uncharacterized protein</fullName>
    </submittedName>
</protein>
<dbReference type="EMBL" id="GBRH01221628">
    <property type="protein sequence ID" value="JAD76267.1"/>
    <property type="molecule type" value="Transcribed_RNA"/>
</dbReference>
<sequence>MWCIHPLVNAVSLWSISRKPPPHMLLKEQVMCVLPSAFFTCLRYVILFLLIQSTTPEELVDFQQLVLMKLWRKVRTLLRGYWRGAG</sequence>
<reference evidence="1" key="2">
    <citation type="journal article" date="2015" name="Data Brief">
        <title>Shoot transcriptome of the giant reed, Arundo donax.</title>
        <authorList>
            <person name="Barrero R.A."/>
            <person name="Guerrero F.D."/>
            <person name="Moolhuijzen P."/>
            <person name="Goolsby J.A."/>
            <person name="Tidwell J."/>
            <person name="Bellgard S.E."/>
            <person name="Bellgard M.I."/>
        </authorList>
    </citation>
    <scope>NUCLEOTIDE SEQUENCE</scope>
    <source>
        <tissue evidence="1">Shoot tissue taken approximately 20 cm above the soil surface</tissue>
    </source>
</reference>
<accession>A0A0A9CXP4</accession>